<dbReference type="Pfam" id="PF13585">
    <property type="entry name" value="CHU_C"/>
    <property type="match status" value="1"/>
</dbReference>
<feature type="signal peptide" evidence="1">
    <location>
        <begin position="1"/>
        <end position="20"/>
    </location>
</feature>
<proteinExistence type="predicted"/>
<reference evidence="3 4" key="1">
    <citation type="submission" date="2018-10" db="EMBL/GenBank/DDBJ databases">
        <title>Genome sequencing of Mucilaginibacter sp. HYN0043.</title>
        <authorList>
            <person name="Kim M."/>
            <person name="Yi H."/>
        </authorList>
    </citation>
    <scope>NUCLEOTIDE SEQUENCE [LARGE SCALE GENOMIC DNA]</scope>
    <source>
        <strain evidence="3 4">HYN0043</strain>
    </source>
</reference>
<dbReference type="AlphaFoldDB" id="A0A494W5X1"/>
<dbReference type="Proteomes" id="UP000270046">
    <property type="component" value="Chromosome"/>
</dbReference>
<evidence type="ECO:0000313" key="4">
    <source>
        <dbReference type="Proteomes" id="UP000270046"/>
    </source>
</evidence>
<dbReference type="KEGG" id="muh:HYN43_029715"/>
<accession>A0A494W5X1</accession>
<evidence type="ECO:0000259" key="2">
    <source>
        <dbReference type="Pfam" id="PF19081"/>
    </source>
</evidence>
<dbReference type="NCBIfam" id="TIGR04131">
    <property type="entry name" value="Bac_Flav_CTERM"/>
    <property type="match status" value="1"/>
</dbReference>
<evidence type="ECO:0000313" key="3">
    <source>
        <dbReference type="EMBL" id="AYL99193.1"/>
    </source>
</evidence>
<dbReference type="InterPro" id="IPR044023">
    <property type="entry name" value="Ig_7"/>
</dbReference>
<gene>
    <name evidence="3" type="ORF">HYN43_029715</name>
</gene>
<feature type="domain" description="Ig-like" evidence="2">
    <location>
        <begin position="621"/>
        <end position="697"/>
    </location>
</feature>
<dbReference type="EMBL" id="CP032869">
    <property type="protein sequence ID" value="AYL99193.1"/>
    <property type="molecule type" value="Genomic_DNA"/>
</dbReference>
<keyword evidence="1" id="KW-0732">Signal</keyword>
<protein>
    <recommendedName>
        <fullName evidence="2">Ig-like domain-containing protein</fullName>
    </recommendedName>
</protein>
<name>A0A494W5X1_9SPHI</name>
<dbReference type="Pfam" id="PF19081">
    <property type="entry name" value="Ig_7"/>
    <property type="match status" value="1"/>
</dbReference>
<dbReference type="RefSeq" id="WP_119407435.1">
    <property type="nucleotide sequence ID" value="NZ_CP032869.1"/>
</dbReference>
<dbReference type="InterPro" id="IPR013783">
    <property type="entry name" value="Ig-like_fold"/>
</dbReference>
<feature type="chain" id="PRO_5019818173" description="Ig-like domain-containing protein" evidence="1">
    <location>
        <begin position="21"/>
        <end position="787"/>
    </location>
</feature>
<dbReference type="InterPro" id="IPR026341">
    <property type="entry name" value="T9SS_type_B"/>
</dbReference>
<sequence>MKYRLFLFALLVLHSLQARPAVFTVTSNADSGPGTLHEALTKAAANGDATQDVINFNLPGTDLASRTIILLTQLPNVSSNVIIDGTTQPGTKLGRSDAKVNLIADINFDSPGILPGGLILDGVKKVEIYGLAIKGFNASLKNFNGMLFFTAIGVYESSDITIGAPGKGNVLADNIYSIYGVRDLATGNRYNENVKISSNFLSYDESGTVVYESGSSIYINANNSVIGGSTPGERNYIAKNIEVYGDSYQFINNSLSIDVDGQDSRAPGASSTFRFQGNGFKVSNNDFCASLFLFIDAHNFSFTGNRQSPLRDNSLISITDSSNGLVGSDNPAEINTFINDGGAMSSIHSTNITIKKNSISCSKVPYKISDGTAIPDIHVAVNNNTEFSGTASPGAAIYIYNDNTDCPVCNPVQYLQTVMADAAGNWKITGNLSALKLVANATLNNNSSEFTQPVVSSNLQDVDIKRPTCGKQNGSITLKNLKNVTTINWYDSNNQLAGSGPTLNAGPGTYYAKCSSGSCYAQTDAFTLTDETPAFDLSGLKKTNATCGNNNGSITGIYLSNSTGNPPLTWTNAAGTIVGHDINLSGQPAGDYTLSVMLDNCTIPNYGPVTLTNEDIVIDPPTVSNFQLCSPGVAFIPVNNPVEGSVYRLYDTEAAATPLAEQPSGKFKITVTAGRSYYISRVTDGCESARSKVDVSVGLSNLYIANTITPNADGVNDYWQIPGIENYIAATVKIFNRYGQLVFDSKGYDHPFNGTQNGHELPSGTYYYIINLNSSCGILSGNLSIIR</sequence>
<dbReference type="OrthoDB" id="635358at2"/>
<keyword evidence="4" id="KW-1185">Reference proteome</keyword>
<organism evidence="3 4">
    <name type="scientific">Mucilaginibacter celer</name>
    <dbReference type="NCBI Taxonomy" id="2305508"/>
    <lineage>
        <taxon>Bacteria</taxon>
        <taxon>Pseudomonadati</taxon>
        <taxon>Bacteroidota</taxon>
        <taxon>Sphingobacteriia</taxon>
        <taxon>Sphingobacteriales</taxon>
        <taxon>Sphingobacteriaceae</taxon>
        <taxon>Mucilaginibacter</taxon>
    </lineage>
</organism>
<evidence type="ECO:0000256" key="1">
    <source>
        <dbReference type="SAM" id="SignalP"/>
    </source>
</evidence>
<dbReference type="Gene3D" id="2.60.40.10">
    <property type="entry name" value="Immunoglobulins"/>
    <property type="match status" value="1"/>
</dbReference>